<name>A0A8J3R5C1_9ACTN</name>
<dbReference type="AlphaFoldDB" id="A0A8J3R5C1"/>
<dbReference type="Proteomes" id="UP000610966">
    <property type="component" value="Unassembled WGS sequence"/>
</dbReference>
<accession>A0A8J3R5C1</accession>
<sequence>MTAGGMDVCQAVAIPDIRVLPARVGVRRSAELHIEVIAPEPLVGSTVVSGRLGLIRRWHVPPTFPRNALGVSRKWYN</sequence>
<evidence type="ECO:0000313" key="1">
    <source>
        <dbReference type="EMBL" id="GIH69521.1"/>
    </source>
</evidence>
<comment type="caution">
    <text evidence="1">The sequence shown here is derived from an EMBL/GenBank/DDBJ whole genome shotgun (WGS) entry which is preliminary data.</text>
</comment>
<protein>
    <submittedName>
        <fullName evidence="1">Uncharacterized protein</fullName>
    </submittedName>
</protein>
<organism evidence="1 2">
    <name type="scientific">Sphaerimonospora thailandensis</name>
    <dbReference type="NCBI Taxonomy" id="795644"/>
    <lineage>
        <taxon>Bacteria</taxon>
        <taxon>Bacillati</taxon>
        <taxon>Actinomycetota</taxon>
        <taxon>Actinomycetes</taxon>
        <taxon>Streptosporangiales</taxon>
        <taxon>Streptosporangiaceae</taxon>
        <taxon>Sphaerimonospora</taxon>
    </lineage>
</organism>
<proteinExistence type="predicted"/>
<reference evidence="1" key="1">
    <citation type="submission" date="2021-01" db="EMBL/GenBank/DDBJ databases">
        <title>Whole genome shotgun sequence of Sphaerimonospora thailandensis NBRC 107569.</title>
        <authorList>
            <person name="Komaki H."/>
            <person name="Tamura T."/>
        </authorList>
    </citation>
    <scope>NUCLEOTIDE SEQUENCE</scope>
    <source>
        <strain evidence="1">NBRC 107569</strain>
    </source>
</reference>
<keyword evidence="2" id="KW-1185">Reference proteome</keyword>
<evidence type="ECO:0000313" key="2">
    <source>
        <dbReference type="Proteomes" id="UP000610966"/>
    </source>
</evidence>
<gene>
    <name evidence="1" type="ORF">Mth01_17740</name>
</gene>
<dbReference type="EMBL" id="BOOG01000015">
    <property type="protein sequence ID" value="GIH69521.1"/>
    <property type="molecule type" value="Genomic_DNA"/>
</dbReference>